<reference evidence="1" key="1">
    <citation type="journal article" date="2014" name="Int. J. Syst. Evol. Microbiol.">
        <title>Complete genome sequence of Corynebacterium casei LMG S-19264T (=DSM 44701T), isolated from a smear-ripened cheese.</title>
        <authorList>
            <consortium name="US DOE Joint Genome Institute (JGI-PGF)"/>
            <person name="Walter F."/>
            <person name="Albersmeier A."/>
            <person name="Kalinowski J."/>
            <person name="Ruckert C."/>
        </authorList>
    </citation>
    <scope>NUCLEOTIDE SEQUENCE</scope>
    <source>
        <strain evidence="1">JCM 4834</strain>
    </source>
</reference>
<evidence type="ECO:0008006" key="3">
    <source>
        <dbReference type="Google" id="ProtNLM"/>
    </source>
</evidence>
<accession>A0A918RE57</accession>
<dbReference type="SUPFAM" id="SSF48452">
    <property type="entry name" value="TPR-like"/>
    <property type="match status" value="1"/>
</dbReference>
<sequence length="428" mass="46916">MTSNVHLAGHMAAAALSQAELADRLNRQIEHLTGRPGSLQARHIRNWLGGKTRWPQERQRRALEAEFGVNAEDLGFTPRTRPSSHPDLVPPEDSVDRRHFTVSAAALAAATLLSIPDATARPRVGMGDVEALELRFAELVAADNAAGGTLTLETRALAFAHHALERIKVGTASARVQNRLYASAAAFTGTALWSAIDAREVDRAERHFDRALRYARLAQDPVAELRLWSHQVLLSGQRPGGRNEALAAAEAGRKSSACRRDPLYRSLATTRLASAQAQVGEYTNALRSFDHARASLRQADPNGQRPSWIGFYDEAELNGLTALVMDQTGRHAEAEKHLHQALTRLRPDLVRNRNYYSAALALVQLRQGEVEQACATALTALPARAGDSLSGRTRTLLNNFHRNLHDTAPNARGAAEWKSRYTEAKGFQ</sequence>
<comment type="caution">
    <text evidence="1">The sequence shown here is derived from an EMBL/GenBank/DDBJ whole genome shotgun (WGS) entry which is preliminary data.</text>
</comment>
<organism evidence="1 2">
    <name type="scientific">Streptomyces subrutilus</name>
    <dbReference type="NCBI Taxonomy" id="36818"/>
    <lineage>
        <taxon>Bacteria</taxon>
        <taxon>Bacillati</taxon>
        <taxon>Actinomycetota</taxon>
        <taxon>Actinomycetes</taxon>
        <taxon>Kitasatosporales</taxon>
        <taxon>Streptomycetaceae</taxon>
        <taxon>Streptomyces</taxon>
    </lineage>
</organism>
<dbReference type="RefSeq" id="WP_189829118.1">
    <property type="nucleotide sequence ID" value="NZ_BMVX01000038.1"/>
</dbReference>
<protein>
    <recommendedName>
        <fullName evidence="3">Tat pathway signal protein</fullName>
    </recommendedName>
</protein>
<dbReference type="Proteomes" id="UP000634660">
    <property type="component" value="Unassembled WGS sequence"/>
</dbReference>
<dbReference type="Gene3D" id="1.25.40.10">
    <property type="entry name" value="Tetratricopeptide repeat domain"/>
    <property type="match status" value="1"/>
</dbReference>
<gene>
    <name evidence="1" type="ORF">GCM10010371_63630</name>
</gene>
<dbReference type="InterPro" id="IPR011990">
    <property type="entry name" value="TPR-like_helical_dom_sf"/>
</dbReference>
<dbReference type="EMBL" id="BMVX01000038">
    <property type="protein sequence ID" value="GGZ95022.1"/>
    <property type="molecule type" value="Genomic_DNA"/>
</dbReference>
<dbReference type="AlphaFoldDB" id="A0A918RE57"/>
<proteinExistence type="predicted"/>
<reference evidence="1" key="2">
    <citation type="submission" date="2020-09" db="EMBL/GenBank/DDBJ databases">
        <authorList>
            <person name="Sun Q."/>
            <person name="Ohkuma M."/>
        </authorList>
    </citation>
    <scope>NUCLEOTIDE SEQUENCE</scope>
    <source>
        <strain evidence="1">JCM 4834</strain>
    </source>
</reference>
<evidence type="ECO:0000313" key="2">
    <source>
        <dbReference type="Proteomes" id="UP000634660"/>
    </source>
</evidence>
<name>A0A918RE57_9ACTN</name>
<evidence type="ECO:0000313" key="1">
    <source>
        <dbReference type="EMBL" id="GGZ95022.1"/>
    </source>
</evidence>